<organism evidence="2 3">
    <name type="scientific">Ferrimonas pelagia</name>
    <dbReference type="NCBI Taxonomy" id="1177826"/>
    <lineage>
        <taxon>Bacteria</taxon>
        <taxon>Pseudomonadati</taxon>
        <taxon>Pseudomonadota</taxon>
        <taxon>Gammaproteobacteria</taxon>
        <taxon>Alteromonadales</taxon>
        <taxon>Ferrimonadaceae</taxon>
        <taxon>Ferrimonas</taxon>
    </lineage>
</organism>
<dbReference type="SUPFAM" id="SSF54427">
    <property type="entry name" value="NTF2-like"/>
    <property type="match status" value="1"/>
</dbReference>
<evidence type="ECO:0000313" key="2">
    <source>
        <dbReference type="EMBL" id="GAA4883321.1"/>
    </source>
</evidence>
<sequence length="138" mass="15592">MALATQEIARLMEQYIRLVDQQDIDGIVAMYAVDAVVEDPVGKMKIEGIDAIDAFYRNGLGRIEASAKQEGPVRSTEIGEGLVAFEVMLNGEEGPMVIETIDWMKFSDEGKILAMKAYWSEDNFRFMHDIKRQRGEVE</sequence>
<dbReference type="RefSeq" id="WP_345334924.1">
    <property type="nucleotide sequence ID" value="NZ_BAABJZ010000024.1"/>
</dbReference>
<evidence type="ECO:0000259" key="1">
    <source>
        <dbReference type="Pfam" id="PF12680"/>
    </source>
</evidence>
<gene>
    <name evidence="2" type="ORF">GCM10023333_16940</name>
</gene>
<dbReference type="InterPro" id="IPR032710">
    <property type="entry name" value="NTF2-like_dom_sf"/>
</dbReference>
<proteinExistence type="predicted"/>
<dbReference type="InterPro" id="IPR037401">
    <property type="entry name" value="SnoaL-like"/>
</dbReference>
<feature type="domain" description="SnoaL-like" evidence="1">
    <location>
        <begin position="13"/>
        <end position="113"/>
    </location>
</feature>
<keyword evidence="3" id="KW-1185">Reference proteome</keyword>
<dbReference type="Pfam" id="PF12680">
    <property type="entry name" value="SnoaL_2"/>
    <property type="match status" value="1"/>
</dbReference>
<reference evidence="3" key="1">
    <citation type="journal article" date="2019" name="Int. J. Syst. Evol. Microbiol.">
        <title>The Global Catalogue of Microorganisms (GCM) 10K type strain sequencing project: providing services to taxonomists for standard genome sequencing and annotation.</title>
        <authorList>
            <consortium name="The Broad Institute Genomics Platform"/>
            <consortium name="The Broad Institute Genome Sequencing Center for Infectious Disease"/>
            <person name="Wu L."/>
            <person name="Ma J."/>
        </authorList>
    </citation>
    <scope>NUCLEOTIDE SEQUENCE [LARGE SCALE GENOMIC DNA]</scope>
    <source>
        <strain evidence="3">JCM 18401</strain>
    </source>
</reference>
<evidence type="ECO:0000313" key="3">
    <source>
        <dbReference type="Proteomes" id="UP001499988"/>
    </source>
</evidence>
<protein>
    <submittedName>
        <fullName evidence="2">Nuclear transport factor 2 family protein</fullName>
    </submittedName>
</protein>
<accession>A0ABP9EMZ2</accession>
<name>A0ABP9EMZ2_9GAMM</name>
<dbReference type="Proteomes" id="UP001499988">
    <property type="component" value="Unassembled WGS sequence"/>
</dbReference>
<dbReference type="EMBL" id="BAABJZ010000024">
    <property type="protein sequence ID" value="GAA4883321.1"/>
    <property type="molecule type" value="Genomic_DNA"/>
</dbReference>
<comment type="caution">
    <text evidence="2">The sequence shown here is derived from an EMBL/GenBank/DDBJ whole genome shotgun (WGS) entry which is preliminary data.</text>
</comment>
<dbReference type="Gene3D" id="3.10.450.50">
    <property type="match status" value="1"/>
</dbReference>